<evidence type="ECO:0000256" key="1">
    <source>
        <dbReference type="SAM" id="Phobius"/>
    </source>
</evidence>
<protein>
    <submittedName>
        <fullName evidence="2">Uncharacterized protein</fullName>
    </submittedName>
</protein>
<dbReference type="STRING" id="694427.Palpr_0060"/>
<keyword evidence="1" id="KW-0472">Membrane</keyword>
<evidence type="ECO:0000313" key="2">
    <source>
        <dbReference type="EMBL" id="ADQ78222.1"/>
    </source>
</evidence>
<dbReference type="Proteomes" id="UP000008718">
    <property type="component" value="Chromosome"/>
</dbReference>
<organism evidence="2 3">
    <name type="scientific">Paludibacter propionicigenes (strain DSM 17365 / JCM 13257 / WB4)</name>
    <dbReference type="NCBI Taxonomy" id="694427"/>
    <lineage>
        <taxon>Bacteria</taxon>
        <taxon>Pseudomonadati</taxon>
        <taxon>Bacteroidota</taxon>
        <taxon>Bacteroidia</taxon>
        <taxon>Bacteroidales</taxon>
        <taxon>Paludibacteraceae</taxon>
        <taxon>Paludibacter</taxon>
    </lineage>
</organism>
<evidence type="ECO:0000313" key="3">
    <source>
        <dbReference type="Proteomes" id="UP000008718"/>
    </source>
</evidence>
<dbReference type="HOGENOM" id="CLU_2918403_0_0_10"/>
<dbReference type="EMBL" id="CP002345">
    <property type="protein sequence ID" value="ADQ78222.1"/>
    <property type="molecule type" value="Genomic_DNA"/>
</dbReference>
<keyword evidence="3" id="KW-1185">Reference proteome</keyword>
<sequence length="61" mass="7321">MHTIHDICNLYFCKNIAESILFDILKVKTRFNMLIYVILFSILVNLCLRNIDLKLPQNHYH</sequence>
<dbReference type="AlphaFoldDB" id="E4T0U7"/>
<dbReference type="KEGG" id="ppn:Palpr_0060"/>
<reference key="1">
    <citation type="submission" date="2010-11" db="EMBL/GenBank/DDBJ databases">
        <title>The complete genome of Paludibacter propionicigenes DSM 17365.</title>
        <authorList>
            <consortium name="US DOE Joint Genome Institute (JGI-PGF)"/>
            <person name="Lucas S."/>
            <person name="Copeland A."/>
            <person name="Lapidus A."/>
            <person name="Bruce D."/>
            <person name="Goodwin L."/>
            <person name="Pitluck S."/>
            <person name="Kyrpides N."/>
            <person name="Mavromatis K."/>
            <person name="Ivanova N."/>
            <person name="Munk A.C."/>
            <person name="Brettin T."/>
            <person name="Detter J.C."/>
            <person name="Han C."/>
            <person name="Tapia R."/>
            <person name="Land M."/>
            <person name="Hauser L."/>
            <person name="Markowitz V."/>
            <person name="Cheng J.-F."/>
            <person name="Hugenholtz P."/>
            <person name="Woyke T."/>
            <person name="Wu D."/>
            <person name="Gronow S."/>
            <person name="Wellnitz S."/>
            <person name="Brambilla E."/>
            <person name="Klenk H.-P."/>
            <person name="Eisen J.A."/>
        </authorList>
    </citation>
    <scope>NUCLEOTIDE SEQUENCE</scope>
    <source>
        <strain>WB4</strain>
    </source>
</reference>
<name>E4T0U7_PALPW</name>
<reference evidence="2 3" key="2">
    <citation type="journal article" date="2011" name="Stand. Genomic Sci.">
        <title>Complete genome sequence of Paludibacter propionicigenes type strain (WB4).</title>
        <authorList>
            <person name="Gronow S."/>
            <person name="Munk C."/>
            <person name="Lapidus A."/>
            <person name="Nolan M."/>
            <person name="Lucas S."/>
            <person name="Hammon N."/>
            <person name="Deshpande S."/>
            <person name="Cheng J.F."/>
            <person name="Tapia R."/>
            <person name="Han C."/>
            <person name="Goodwin L."/>
            <person name="Pitluck S."/>
            <person name="Liolios K."/>
            <person name="Ivanova N."/>
            <person name="Mavromatis K."/>
            <person name="Mikhailova N."/>
            <person name="Pati A."/>
            <person name="Chen A."/>
            <person name="Palaniappan K."/>
            <person name="Land M."/>
            <person name="Hauser L."/>
            <person name="Chang Y.J."/>
            <person name="Jeffries C.D."/>
            <person name="Brambilla E."/>
            <person name="Rohde M."/>
            <person name="Goker M."/>
            <person name="Detter J.C."/>
            <person name="Woyke T."/>
            <person name="Bristow J."/>
            <person name="Eisen J.A."/>
            <person name="Markowitz V."/>
            <person name="Hugenholtz P."/>
            <person name="Kyrpides N.C."/>
            <person name="Klenk H.P."/>
        </authorList>
    </citation>
    <scope>NUCLEOTIDE SEQUENCE [LARGE SCALE GENOMIC DNA]</scope>
    <source>
        <strain evidence="3">DSM 17365 / JCM 13257 / WB4</strain>
    </source>
</reference>
<keyword evidence="1" id="KW-1133">Transmembrane helix</keyword>
<keyword evidence="1" id="KW-0812">Transmembrane</keyword>
<feature type="transmembrane region" description="Helical" evidence="1">
    <location>
        <begin position="31"/>
        <end position="48"/>
    </location>
</feature>
<proteinExistence type="predicted"/>
<gene>
    <name evidence="2" type="ordered locus">Palpr_0060</name>
</gene>
<accession>E4T0U7</accession>